<sequence length="214" mass="24960">MIEVDRNGEAYWSRTVDLGVLGEFNNIFINLDGCDITGETDDMSQEEKIEKATKYYCSRFKELEENVDFINEQFLIWIITHLCDIEYPFWESGDESEGREGYPDYIVEEEMKKYEDENGQFKHDPYSPSPIYKEIQEYNPHNNKNHLSSYEIVAKHLPVLDLKKLVDTIRTDSIDTYEDHVNFQVSSEVCGGMLLCATYGTIYANNELEVTHNC</sequence>
<proteinExistence type="predicted"/>
<organism evidence="1 2">
    <name type="scientific">Bacillus manliponensis</name>
    <dbReference type="NCBI Taxonomy" id="574376"/>
    <lineage>
        <taxon>Bacteria</taxon>
        <taxon>Bacillati</taxon>
        <taxon>Bacillota</taxon>
        <taxon>Bacilli</taxon>
        <taxon>Bacillales</taxon>
        <taxon>Bacillaceae</taxon>
        <taxon>Bacillus</taxon>
        <taxon>Bacillus cereus group</taxon>
    </lineage>
</organism>
<dbReference type="STRING" id="574376.BAMA_07970"/>
<evidence type="ECO:0000313" key="1">
    <source>
        <dbReference type="EMBL" id="KEK17962.1"/>
    </source>
</evidence>
<evidence type="ECO:0000313" key="2">
    <source>
        <dbReference type="Proteomes" id="UP000027822"/>
    </source>
</evidence>
<dbReference type="AlphaFoldDB" id="A0A073JUS1"/>
<accession>A0A073JUS1</accession>
<name>A0A073JUS1_9BACI</name>
<dbReference type="OrthoDB" id="2896980at2"/>
<protein>
    <submittedName>
        <fullName evidence="1">Uncharacterized protein</fullName>
    </submittedName>
</protein>
<dbReference type="eggNOG" id="ENOG5033SW5">
    <property type="taxonomic scope" value="Bacteria"/>
</dbReference>
<reference evidence="1 2" key="1">
    <citation type="submission" date="2014-06" db="EMBL/GenBank/DDBJ databases">
        <title>Draft genome sequence of Bacillus manliponensis JCM 15802 (MCCC 1A00708).</title>
        <authorList>
            <person name="Lai Q."/>
            <person name="Liu Y."/>
            <person name="Shao Z."/>
        </authorList>
    </citation>
    <scope>NUCLEOTIDE SEQUENCE [LARGE SCALE GENOMIC DNA]</scope>
    <source>
        <strain evidence="1 2">JCM 15802</strain>
    </source>
</reference>
<dbReference type="RefSeq" id="WP_034642104.1">
    <property type="nucleotide sequence ID" value="NZ_CBCSJC010000016.1"/>
</dbReference>
<comment type="caution">
    <text evidence="1">The sequence shown here is derived from an EMBL/GenBank/DDBJ whole genome shotgun (WGS) entry which is preliminary data.</text>
</comment>
<gene>
    <name evidence="1" type="ORF">BAMA_07970</name>
</gene>
<dbReference type="Proteomes" id="UP000027822">
    <property type="component" value="Unassembled WGS sequence"/>
</dbReference>
<keyword evidence="2" id="KW-1185">Reference proteome</keyword>
<dbReference type="EMBL" id="JOTN01000019">
    <property type="protein sequence ID" value="KEK17962.1"/>
    <property type="molecule type" value="Genomic_DNA"/>
</dbReference>